<evidence type="ECO:0000256" key="3">
    <source>
        <dbReference type="ARBA" id="ARBA00022475"/>
    </source>
</evidence>
<sequence length="311" mass="34655">MEMNPQEPVPVEEQVVGQLEEFESKPPMGLEVIVREFLHDKVAMFSLFILVAIVLFAFIAPFFMDETKAQVVNLFGRYKEPGVDGYLLGSNEGGQDILTLLVIGTRNSLFIGFMVTIFTSVIGIAIGIMAGYYGGIVDDIVMRIIDFLMVLPIMMIIIVIVTIIPRFNMWTLIILLSAFYWVGNARLFRTATLSEGSKDYVSASKTMGTRDWKIMYMEVMPNLSSLIITYLTLNFAGNIGVETGLSFLGFGLPFGTPSLGTLISTASNPDVIQNKWWVWLPAVILILVLMLSISYIGQAMQRAFDSRQRIG</sequence>
<dbReference type="STRING" id="908337.HMPREF9257_1246"/>
<dbReference type="SUPFAM" id="SSF161098">
    <property type="entry name" value="MetI-like"/>
    <property type="match status" value="1"/>
</dbReference>
<evidence type="ECO:0000256" key="7">
    <source>
        <dbReference type="RuleBase" id="RU363032"/>
    </source>
</evidence>
<dbReference type="Pfam" id="PF00528">
    <property type="entry name" value="BPD_transp_1"/>
    <property type="match status" value="1"/>
</dbReference>
<protein>
    <submittedName>
        <fullName evidence="9">ABC transporter, permease protein</fullName>
    </submittedName>
</protein>
<feature type="transmembrane region" description="Helical" evidence="7">
    <location>
        <begin position="276"/>
        <end position="297"/>
    </location>
</feature>
<dbReference type="Gene3D" id="1.10.3720.10">
    <property type="entry name" value="MetI-like"/>
    <property type="match status" value="1"/>
</dbReference>
<evidence type="ECO:0000259" key="8">
    <source>
        <dbReference type="PROSITE" id="PS50928"/>
    </source>
</evidence>
<keyword evidence="10" id="KW-1185">Reference proteome</keyword>
<keyword evidence="2 7" id="KW-0813">Transport</keyword>
<evidence type="ECO:0000256" key="5">
    <source>
        <dbReference type="ARBA" id="ARBA00022989"/>
    </source>
</evidence>
<organism evidence="9 10">
    <name type="scientific">Eremococcus coleocola ACS-139-V-Col8</name>
    <dbReference type="NCBI Taxonomy" id="908337"/>
    <lineage>
        <taxon>Bacteria</taxon>
        <taxon>Bacillati</taxon>
        <taxon>Bacillota</taxon>
        <taxon>Bacilli</taxon>
        <taxon>Lactobacillales</taxon>
        <taxon>Aerococcaceae</taxon>
        <taxon>Eremococcus</taxon>
    </lineage>
</organism>
<evidence type="ECO:0000256" key="4">
    <source>
        <dbReference type="ARBA" id="ARBA00022692"/>
    </source>
</evidence>
<reference evidence="9 10" key="1">
    <citation type="submission" date="2010-10" db="EMBL/GenBank/DDBJ databases">
        <authorList>
            <person name="Durkin A.S."/>
            <person name="Madupu R."/>
            <person name="Torralba M."/>
            <person name="Gillis M."/>
            <person name="Methe B."/>
            <person name="Sutton G."/>
            <person name="Nelson K.E."/>
        </authorList>
    </citation>
    <scope>NUCLEOTIDE SEQUENCE [LARGE SCALE GENOMIC DNA]</scope>
    <source>
        <strain evidence="9 10">ACS-139-V-Col8</strain>
    </source>
</reference>
<dbReference type="InterPro" id="IPR050366">
    <property type="entry name" value="BP-dependent_transpt_permease"/>
</dbReference>
<evidence type="ECO:0000256" key="1">
    <source>
        <dbReference type="ARBA" id="ARBA00004651"/>
    </source>
</evidence>
<evidence type="ECO:0000256" key="6">
    <source>
        <dbReference type="ARBA" id="ARBA00023136"/>
    </source>
</evidence>
<dbReference type="InterPro" id="IPR035906">
    <property type="entry name" value="MetI-like_sf"/>
</dbReference>
<evidence type="ECO:0000256" key="2">
    <source>
        <dbReference type="ARBA" id="ARBA00022448"/>
    </source>
</evidence>
<feature type="transmembrane region" description="Helical" evidence="7">
    <location>
        <begin position="42"/>
        <end position="64"/>
    </location>
</feature>
<keyword evidence="5 7" id="KW-1133">Transmembrane helix</keyword>
<accession>E4KNW4</accession>
<feature type="transmembrane region" description="Helical" evidence="7">
    <location>
        <begin position="144"/>
        <end position="164"/>
    </location>
</feature>
<dbReference type="GO" id="GO:0055085">
    <property type="term" value="P:transmembrane transport"/>
    <property type="evidence" value="ECO:0007669"/>
    <property type="project" value="InterPro"/>
</dbReference>
<feature type="transmembrane region" description="Helical" evidence="7">
    <location>
        <begin position="214"/>
        <end position="233"/>
    </location>
</feature>
<feature type="transmembrane region" description="Helical" evidence="7">
    <location>
        <begin position="109"/>
        <end position="132"/>
    </location>
</feature>
<comment type="similarity">
    <text evidence="7">Belongs to the binding-protein-dependent transport system permease family.</text>
</comment>
<keyword evidence="6 7" id="KW-0472">Membrane</keyword>
<name>E4KNW4_9LACT</name>
<dbReference type="Proteomes" id="UP000005990">
    <property type="component" value="Unassembled WGS sequence"/>
</dbReference>
<evidence type="ECO:0000313" key="9">
    <source>
        <dbReference type="EMBL" id="EFR31107.1"/>
    </source>
</evidence>
<dbReference type="EMBL" id="AENN01000015">
    <property type="protein sequence ID" value="EFR31107.1"/>
    <property type="molecule type" value="Genomic_DNA"/>
</dbReference>
<dbReference type="eggNOG" id="COG1173">
    <property type="taxonomic scope" value="Bacteria"/>
</dbReference>
<dbReference type="PROSITE" id="PS50928">
    <property type="entry name" value="ABC_TM1"/>
    <property type="match status" value="1"/>
</dbReference>
<comment type="caution">
    <text evidence="9">The sequence shown here is derived from an EMBL/GenBank/DDBJ whole genome shotgun (WGS) entry which is preliminary data.</text>
</comment>
<feature type="transmembrane region" description="Helical" evidence="7">
    <location>
        <begin position="170"/>
        <end position="188"/>
    </location>
</feature>
<dbReference type="InterPro" id="IPR025966">
    <property type="entry name" value="OppC_N"/>
</dbReference>
<dbReference type="AlphaFoldDB" id="E4KNW4"/>
<keyword evidence="4 7" id="KW-0812">Transmembrane</keyword>
<dbReference type="GO" id="GO:0005886">
    <property type="term" value="C:plasma membrane"/>
    <property type="evidence" value="ECO:0007669"/>
    <property type="project" value="UniProtKB-SubCell"/>
</dbReference>
<dbReference type="Pfam" id="PF12911">
    <property type="entry name" value="OppC_N"/>
    <property type="match status" value="1"/>
</dbReference>
<gene>
    <name evidence="9" type="ORF">HMPREF9257_1246</name>
</gene>
<dbReference type="CDD" id="cd06261">
    <property type="entry name" value="TM_PBP2"/>
    <property type="match status" value="1"/>
</dbReference>
<proteinExistence type="inferred from homology"/>
<dbReference type="PANTHER" id="PTHR43386:SF1">
    <property type="entry name" value="D,D-DIPEPTIDE TRANSPORT SYSTEM PERMEASE PROTEIN DDPC-RELATED"/>
    <property type="match status" value="1"/>
</dbReference>
<keyword evidence="3" id="KW-1003">Cell membrane</keyword>
<feature type="domain" description="ABC transmembrane type-1" evidence="8">
    <location>
        <begin position="105"/>
        <end position="297"/>
    </location>
</feature>
<dbReference type="InterPro" id="IPR000515">
    <property type="entry name" value="MetI-like"/>
</dbReference>
<comment type="subcellular location">
    <subcellularLocation>
        <location evidence="1 7">Cell membrane</location>
        <topology evidence="1 7">Multi-pass membrane protein</topology>
    </subcellularLocation>
</comment>
<evidence type="ECO:0000313" key="10">
    <source>
        <dbReference type="Proteomes" id="UP000005990"/>
    </source>
</evidence>
<dbReference type="PANTHER" id="PTHR43386">
    <property type="entry name" value="OLIGOPEPTIDE TRANSPORT SYSTEM PERMEASE PROTEIN APPC"/>
    <property type="match status" value="1"/>
</dbReference>